<dbReference type="SUPFAM" id="SSF56281">
    <property type="entry name" value="Metallo-hydrolase/oxidoreductase"/>
    <property type="match status" value="1"/>
</dbReference>
<dbReference type="Pfam" id="PF00753">
    <property type="entry name" value="Lactamase_B"/>
    <property type="match status" value="1"/>
</dbReference>
<dbReference type="AlphaFoldDB" id="A0A556M4V0"/>
<evidence type="ECO:0000259" key="1">
    <source>
        <dbReference type="Pfam" id="PF00753"/>
    </source>
</evidence>
<dbReference type="OrthoDB" id="9802248at2"/>
<keyword evidence="3" id="KW-1185">Reference proteome</keyword>
<dbReference type="InterPro" id="IPR036866">
    <property type="entry name" value="RibonucZ/Hydroxyglut_hydro"/>
</dbReference>
<organism evidence="2 3">
    <name type="scientific">Mucilaginibacter corticis</name>
    <dbReference type="NCBI Taxonomy" id="2597670"/>
    <lineage>
        <taxon>Bacteria</taxon>
        <taxon>Pseudomonadati</taxon>
        <taxon>Bacteroidota</taxon>
        <taxon>Sphingobacteriia</taxon>
        <taxon>Sphingobacteriales</taxon>
        <taxon>Sphingobacteriaceae</taxon>
        <taxon>Mucilaginibacter</taxon>
    </lineage>
</organism>
<proteinExistence type="predicted"/>
<feature type="domain" description="Metallo-beta-lactamase" evidence="1">
    <location>
        <begin position="21"/>
        <end position="90"/>
    </location>
</feature>
<evidence type="ECO:0000313" key="2">
    <source>
        <dbReference type="EMBL" id="TSJ34917.1"/>
    </source>
</evidence>
<protein>
    <submittedName>
        <fullName evidence="2">MBL fold metallo-hydrolase</fullName>
    </submittedName>
</protein>
<dbReference type="PANTHER" id="PTHR30619">
    <property type="entry name" value="DNA INTERNALIZATION/COMPETENCE PROTEIN COMEC/REC2"/>
    <property type="match status" value="1"/>
</dbReference>
<dbReference type="PANTHER" id="PTHR30619:SF1">
    <property type="entry name" value="RECOMBINATION PROTEIN 2"/>
    <property type="match status" value="1"/>
</dbReference>
<sequence>MGLEDLPQIHIGEVTLIGTGGGYGESSVIHIGNNEWVVIDSCIDPNTRTCLPLDYLLALGVDVKTQVKVIICTHWHDDHILGMSSLLGACESAKFYFARSTDKDKFLLLLSLDVAKADDGVWSSSTTEFFNCVKLIAERNEIPLRASQDRLLYKTEANGVSNEVWALSPSDYTLDKFDQEISKLIDVIKHRNKKFINESPNSKSVVIYIKINDHRILLGADLEISRDNKEGWDNILENCLSIDRKASLFKVPHHGSENGYHTKIWSSLLIDNPVSKITPWNRNQKLPQKSMLQKYAGHSSNLYLTTSVLTLGSKAKKREKSIEKLILEKNPSLQEIKYKHGIIRSRIDCLKNDVIWQVELFGAAVQIDQSYIDKMA</sequence>
<evidence type="ECO:0000313" key="3">
    <source>
        <dbReference type="Proteomes" id="UP000318733"/>
    </source>
</evidence>
<accession>A0A556M4V0</accession>
<dbReference type="EMBL" id="VLPK01000009">
    <property type="protein sequence ID" value="TSJ34917.1"/>
    <property type="molecule type" value="Genomic_DNA"/>
</dbReference>
<dbReference type="InterPro" id="IPR052159">
    <property type="entry name" value="Competence_DNA_uptake"/>
</dbReference>
<dbReference type="GO" id="GO:0016787">
    <property type="term" value="F:hydrolase activity"/>
    <property type="evidence" value="ECO:0007669"/>
    <property type="project" value="UniProtKB-KW"/>
</dbReference>
<reference evidence="2 3" key="1">
    <citation type="submission" date="2019-07" db="EMBL/GenBank/DDBJ databases">
        <authorList>
            <person name="Huq M.A."/>
        </authorList>
    </citation>
    <scope>NUCLEOTIDE SEQUENCE [LARGE SCALE GENOMIC DNA]</scope>
    <source>
        <strain evidence="2 3">MAH-19</strain>
    </source>
</reference>
<dbReference type="InterPro" id="IPR001279">
    <property type="entry name" value="Metallo-B-lactamas"/>
</dbReference>
<name>A0A556M4V0_9SPHI</name>
<dbReference type="Gene3D" id="3.60.15.10">
    <property type="entry name" value="Ribonuclease Z/Hydroxyacylglutathione hydrolase-like"/>
    <property type="match status" value="1"/>
</dbReference>
<comment type="caution">
    <text evidence="2">The sequence shown here is derived from an EMBL/GenBank/DDBJ whole genome shotgun (WGS) entry which is preliminary data.</text>
</comment>
<gene>
    <name evidence="2" type="ORF">FO440_24060</name>
</gene>
<keyword evidence="2" id="KW-0378">Hydrolase</keyword>
<dbReference type="Proteomes" id="UP000318733">
    <property type="component" value="Unassembled WGS sequence"/>
</dbReference>
<dbReference type="RefSeq" id="WP_144250880.1">
    <property type="nucleotide sequence ID" value="NZ_VLPK01000009.1"/>
</dbReference>